<evidence type="ECO:0000256" key="1">
    <source>
        <dbReference type="ARBA" id="ARBA00010401"/>
    </source>
</evidence>
<gene>
    <name evidence="4" type="ORF">H8R94_08860</name>
</gene>
<evidence type="ECO:0000313" key="5">
    <source>
        <dbReference type="Proteomes" id="UP000643810"/>
    </source>
</evidence>
<dbReference type="SUPFAM" id="SSF53448">
    <property type="entry name" value="Nucleotide-diphospho-sugar transferases"/>
    <property type="match status" value="1"/>
</dbReference>
<comment type="caution">
    <text evidence="4">The sequence shown here is derived from an EMBL/GenBank/DDBJ whole genome shotgun (WGS) entry which is preliminary data.</text>
</comment>
<accession>A0ABR7GHN6</accession>
<dbReference type="Gene3D" id="3.90.550.10">
    <property type="entry name" value="Spore Coat Polysaccharide Biosynthesis Protein SpsA, Chain A"/>
    <property type="match status" value="1"/>
</dbReference>
<dbReference type="InterPro" id="IPR039741">
    <property type="entry name" value="UDP-sugar_pyrophosphorylase"/>
</dbReference>
<dbReference type="InterPro" id="IPR029044">
    <property type="entry name" value="Nucleotide-diphossugar_trans"/>
</dbReference>
<dbReference type="Pfam" id="PF01704">
    <property type="entry name" value="UDPGP"/>
    <property type="match status" value="1"/>
</dbReference>
<name>A0ABR7GHN6_9FIRM</name>
<dbReference type="EMBL" id="JACOPG010000003">
    <property type="protein sequence ID" value="MBC5686706.1"/>
    <property type="molecule type" value="Genomic_DNA"/>
</dbReference>
<dbReference type="InterPro" id="IPR002618">
    <property type="entry name" value="UDPGP_fam"/>
</dbReference>
<dbReference type="CDD" id="cd04193">
    <property type="entry name" value="UDPGlcNAc_PPase"/>
    <property type="match status" value="1"/>
</dbReference>
<reference evidence="4 5" key="1">
    <citation type="submission" date="2020-08" db="EMBL/GenBank/DDBJ databases">
        <title>Genome public.</title>
        <authorList>
            <person name="Liu C."/>
            <person name="Sun Q."/>
        </authorList>
    </citation>
    <scope>NUCLEOTIDE SEQUENCE [LARGE SCALE GENOMIC DNA]</scope>
    <source>
        <strain evidence="4 5">NSJ-9</strain>
    </source>
</reference>
<protein>
    <submittedName>
        <fullName evidence="4">UDPGP type 1 family protein</fullName>
    </submittedName>
</protein>
<evidence type="ECO:0000256" key="2">
    <source>
        <dbReference type="ARBA" id="ARBA00022679"/>
    </source>
</evidence>
<organism evidence="4 5">
    <name type="scientific">Roseburia lenta</name>
    <dbReference type="NCBI Taxonomy" id="2763061"/>
    <lineage>
        <taxon>Bacteria</taxon>
        <taxon>Bacillati</taxon>
        <taxon>Bacillota</taxon>
        <taxon>Clostridia</taxon>
        <taxon>Lachnospirales</taxon>
        <taxon>Lachnospiraceae</taxon>
        <taxon>Roseburia</taxon>
    </lineage>
</organism>
<keyword evidence="3" id="KW-0548">Nucleotidyltransferase</keyword>
<dbReference type="PANTHER" id="PTHR11952:SF2">
    <property type="entry name" value="LD24639P"/>
    <property type="match status" value="1"/>
</dbReference>
<dbReference type="Proteomes" id="UP000643810">
    <property type="component" value="Unassembled WGS sequence"/>
</dbReference>
<evidence type="ECO:0000256" key="3">
    <source>
        <dbReference type="ARBA" id="ARBA00022695"/>
    </source>
</evidence>
<evidence type="ECO:0000313" key="4">
    <source>
        <dbReference type="EMBL" id="MBC5686706.1"/>
    </source>
</evidence>
<dbReference type="PANTHER" id="PTHR11952">
    <property type="entry name" value="UDP- GLUCOSE PYROPHOSPHORYLASE"/>
    <property type="match status" value="1"/>
</dbReference>
<sequence>MTRNEAEEILKEHGQEHVLRHFDDLSAEAQEGLLTQISEVNWDDLALAGVQEKVPVGEISPLSAVDIDEINARRAEFEEAGYEAIRAGKVAALLLAGGMGTRLGLDKPKGELNVGINRTLYLFESLIHNLMDVTSVAGKSIPLYIMTSEKNNDETIRFFEEHDYFGYPKEDVAFFVQEMAAAVDYDGKLLLEEPGRLATSPNGNGGWFSSLKKAGLLEDVHKRGVEWINIFAVDNVLQRICDPAFVGATILSGKVSGSKVVRKVDAYEKMGVLCLEDGKPSVVEYYEMSKEMAESTDEKGDLLYAFGVILNYIFRVDKLEEIVGRHLPVHVVEKKIPYIDEAGNLIKPESPNGYKFETLVVDMIRMMDDNLPYEVVREKEFAPIKNLHGVDSLDSARELLERNGVEL</sequence>
<comment type="similarity">
    <text evidence="1">Belongs to the UDPGP type 1 family.</text>
</comment>
<keyword evidence="2" id="KW-0808">Transferase</keyword>
<proteinExistence type="inferred from homology"/>
<dbReference type="RefSeq" id="WP_118281610.1">
    <property type="nucleotide sequence ID" value="NZ_JACOPG010000003.1"/>
</dbReference>
<keyword evidence="5" id="KW-1185">Reference proteome</keyword>